<proteinExistence type="predicted"/>
<organism evidence="2 3">
    <name type="scientific">Acorus calamus</name>
    <name type="common">Sweet flag</name>
    <dbReference type="NCBI Taxonomy" id="4465"/>
    <lineage>
        <taxon>Eukaryota</taxon>
        <taxon>Viridiplantae</taxon>
        <taxon>Streptophyta</taxon>
        <taxon>Embryophyta</taxon>
        <taxon>Tracheophyta</taxon>
        <taxon>Spermatophyta</taxon>
        <taxon>Magnoliopsida</taxon>
        <taxon>Liliopsida</taxon>
        <taxon>Acoraceae</taxon>
        <taxon>Acorus</taxon>
    </lineage>
</organism>
<feature type="compositionally biased region" description="Low complexity" evidence="1">
    <location>
        <begin position="24"/>
        <end position="40"/>
    </location>
</feature>
<reference evidence="2" key="1">
    <citation type="journal article" date="2023" name="Nat. Commun.">
        <title>Diploid and tetraploid genomes of Acorus and the evolution of monocots.</title>
        <authorList>
            <person name="Ma L."/>
            <person name="Liu K.W."/>
            <person name="Li Z."/>
            <person name="Hsiao Y.Y."/>
            <person name="Qi Y."/>
            <person name="Fu T."/>
            <person name="Tang G.D."/>
            <person name="Zhang D."/>
            <person name="Sun W.H."/>
            <person name="Liu D.K."/>
            <person name="Li Y."/>
            <person name="Chen G.Z."/>
            <person name="Liu X.D."/>
            <person name="Liao X.Y."/>
            <person name="Jiang Y.T."/>
            <person name="Yu X."/>
            <person name="Hao Y."/>
            <person name="Huang J."/>
            <person name="Zhao X.W."/>
            <person name="Ke S."/>
            <person name="Chen Y.Y."/>
            <person name="Wu W.L."/>
            <person name="Hsu J.L."/>
            <person name="Lin Y.F."/>
            <person name="Huang M.D."/>
            <person name="Li C.Y."/>
            <person name="Huang L."/>
            <person name="Wang Z.W."/>
            <person name="Zhao X."/>
            <person name="Zhong W.Y."/>
            <person name="Peng D.H."/>
            <person name="Ahmad S."/>
            <person name="Lan S."/>
            <person name="Zhang J.S."/>
            <person name="Tsai W.C."/>
            <person name="Van de Peer Y."/>
            <person name="Liu Z.J."/>
        </authorList>
    </citation>
    <scope>NUCLEOTIDE SEQUENCE</scope>
    <source>
        <strain evidence="2">CP</strain>
    </source>
</reference>
<gene>
    <name evidence="2" type="ORF">QJS10_CPA16g01280</name>
</gene>
<protein>
    <submittedName>
        <fullName evidence="2">Uncharacterized protein</fullName>
    </submittedName>
</protein>
<feature type="region of interest" description="Disordered" evidence="1">
    <location>
        <begin position="1"/>
        <end position="55"/>
    </location>
</feature>
<dbReference type="Proteomes" id="UP001180020">
    <property type="component" value="Unassembled WGS sequence"/>
</dbReference>
<comment type="caution">
    <text evidence="2">The sequence shown here is derived from an EMBL/GenBank/DDBJ whole genome shotgun (WGS) entry which is preliminary data.</text>
</comment>
<reference evidence="2" key="2">
    <citation type="submission" date="2023-06" db="EMBL/GenBank/DDBJ databases">
        <authorList>
            <person name="Ma L."/>
            <person name="Liu K.-W."/>
            <person name="Li Z."/>
            <person name="Hsiao Y.-Y."/>
            <person name="Qi Y."/>
            <person name="Fu T."/>
            <person name="Tang G."/>
            <person name="Zhang D."/>
            <person name="Sun W.-H."/>
            <person name="Liu D.-K."/>
            <person name="Li Y."/>
            <person name="Chen G.-Z."/>
            <person name="Liu X.-D."/>
            <person name="Liao X.-Y."/>
            <person name="Jiang Y.-T."/>
            <person name="Yu X."/>
            <person name="Hao Y."/>
            <person name="Huang J."/>
            <person name="Zhao X.-W."/>
            <person name="Ke S."/>
            <person name="Chen Y.-Y."/>
            <person name="Wu W.-L."/>
            <person name="Hsu J.-L."/>
            <person name="Lin Y.-F."/>
            <person name="Huang M.-D."/>
            <person name="Li C.-Y."/>
            <person name="Huang L."/>
            <person name="Wang Z.-W."/>
            <person name="Zhao X."/>
            <person name="Zhong W.-Y."/>
            <person name="Peng D.-H."/>
            <person name="Ahmad S."/>
            <person name="Lan S."/>
            <person name="Zhang J.-S."/>
            <person name="Tsai W.-C."/>
            <person name="Van De Peer Y."/>
            <person name="Liu Z.-J."/>
        </authorList>
    </citation>
    <scope>NUCLEOTIDE SEQUENCE</scope>
    <source>
        <strain evidence="2">CP</strain>
        <tissue evidence="2">Leaves</tissue>
    </source>
</reference>
<name>A0AAV9D0E0_ACOCL</name>
<dbReference type="AlphaFoldDB" id="A0AAV9D0E0"/>
<evidence type="ECO:0000313" key="3">
    <source>
        <dbReference type="Proteomes" id="UP001180020"/>
    </source>
</evidence>
<sequence length="89" mass="9458">MLVAQSVLGRARSGAQRHSTTSHACSSARNAASSAGACRRGPMRTRKPVHATTTGRPKRAALNVLNPSPLLQRLYICSATASSVIWEDE</sequence>
<evidence type="ECO:0000256" key="1">
    <source>
        <dbReference type="SAM" id="MobiDB-lite"/>
    </source>
</evidence>
<accession>A0AAV9D0E0</accession>
<dbReference type="EMBL" id="JAUJYO010000016">
    <property type="protein sequence ID" value="KAK1294169.1"/>
    <property type="molecule type" value="Genomic_DNA"/>
</dbReference>
<keyword evidence="3" id="KW-1185">Reference proteome</keyword>
<evidence type="ECO:0000313" key="2">
    <source>
        <dbReference type="EMBL" id="KAK1294169.1"/>
    </source>
</evidence>